<gene>
    <name evidence="1" type="ORF">FDA94_11055</name>
</gene>
<dbReference type="EMBL" id="SZQA01000008">
    <property type="protein sequence ID" value="TKK89046.1"/>
    <property type="molecule type" value="Genomic_DNA"/>
</dbReference>
<reference evidence="1 2" key="1">
    <citation type="submission" date="2019-04" db="EMBL/GenBank/DDBJ databases">
        <title>Herbidospora sp. NEAU-GS14.nov., a novel actinomycete isolated from soil.</title>
        <authorList>
            <person name="Han L."/>
        </authorList>
    </citation>
    <scope>NUCLEOTIDE SEQUENCE [LARGE SCALE GENOMIC DNA]</scope>
    <source>
        <strain evidence="1 2">NEAU-GS14</strain>
    </source>
</reference>
<name>A0A4U3MM39_9ACTN</name>
<dbReference type="RefSeq" id="WP_170990884.1">
    <property type="nucleotide sequence ID" value="NZ_SZQA01000008.1"/>
</dbReference>
<evidence type="ECO:0000313" key="2">
    <source>
        <dbReference type="Proteomes" id="UP000308705"/>
    </source>
</evidence>
<protein>
    <recommendedName>
        <fullName evidence="3">Sensor domain-containing protein</fullName>
    </recommendedName>
</protein>
<organism evidence="1 2">
    <name type="scientific">Herbidospora galbida</name>
    <dbReference type="NCBI Taxonomy" id="2575442"/>
    <lineage>
        <taxon>Bacteria</taxon>
        <taxon>Bacillati</taxon>
        <taxon>Actinomycetota</taxon>
        <taxon>Actinomycetes</taxon>
        <taxon>Streptosporangiales</taxon>
        <taxon>Streptosporangiaceae</taxon>
        <taxon>Herbidospora</taxon>
    </lineage>
</organism>
<keyword evidence="2" id="KW-1185">Reference proteome</keyword>
<sequence length="218" mass="22809">MRVARLTIACCLLAAAVAGCGSGPVGDARTTPQALKIKALFADLDEIPRGFATRSRPGWEEPFEPVVQACRRLFNLMAGRPARKGLTAATTASYLGEGVGQTAAVSLALYGSREAADQMDELAKASRKCTTARDQTAGEVNRLTVAPLAVSEQILQGGGVARRLVGRVGGYPYEMHLIVARQGGAVIGLVNAGMSGADARTTEELARLVSRKVATLDL</sequence>
<dbReference type="Proteomes" id="UP000308705">
    <property type="component" value="Unassembled WGS sequence"/>
</dbReference>
<comment type="caution">
    <text evidence="1">The sequence shown here is derived from an EMBL/GenBank/DDBJ whole genome shotgun (WGS) entry which is preliminary data.</text>
</comment>
<evidence type="ECO:0000313" key="1">
    <source>
        <dbReference type="EMBL" id="TKK89046.1"/>
    </source>
</evidence>
<accession>A0A4U3MM39</accession>
<evidence type="ECO:0008006" key="3">
    <source>
        <dbReference type="Google" id="ProtNLM"/>
    </source>
</evidence>
<dbReference type="PROSITE" id="PS51257">
    <property type="entry name" value="PROKAR_LIPOPROTEIN"/>
    <property type="match status" value="1"/>
</dbReference>
<dbReference type="AlphaFoldDB" id="A0A4U3MM39"/>
<proteinExistence type="predicted"/>